<evidence type="ECO:0000313" key="1">
    <source>
        <dbReference type="EMBL" id="SDB93604.1"/>
    </source>
</evidence>
<dbReference type="EMBL" id="FMYF01000010">
    <property type="protein sequence ID" value="SDB93604.1"/>
    <property type="molecule type" value="Genomic_DNA"/>
</dbReference>
<evidence type="ECO:0000313" key="2">
    <source>
        <dbReference type="Proteomes" id="UP000199086"/>
    </source>
</evidence>
<keyword evidence="2" id="KW-1185">Reference proteome</keyword>
<dbReference type="AlphaFoldDB" id="A0A1G6HHF0"/>
<accession>A0A1G6HHF0</accession>
<gene>
    <name evidence="1" type="ORF">GA0111570_11038</name>
</gene>
<name>A0A1G6HHF0_9ACTN</name>
<reference evidence="1 2" key="1">
    <citation type="submission" date="2016-06" db="EMBL/GenBank/DDBJ databases">
        <authorList>
            <person name="Olsen C.W."/>
            <person name="Carey S."/>
            <person name="Hinshaw L."/>
            <person name="Karasin A.I."/>
        </authorList>
    </citation>
    <scope>NUCLEOTIDE SEQUENCE [LARGE SCALE GENOMIC DNA]</scope>
    <source>
        <strain evidence="1 2">LZ-22</strain>
    </source>
</reference>
<protein>
    <submittedName>
        <fullName evidence="1">Uncharacterized protein</fullName>
    </submittedName>
</protein>
<proteinExistence type="predicted"/>
<sequence length="63" mass="6983">MTNKALYTTNADKGDAQQPWLDLSAARIPSSRELAARANPARQLVRLVVFALRLTRMVLAGHH</sequence>
<organism evidence="1 2">
    <name type="scientific">Raineyella antarctica</name>
    <dbReference type="NCBI Taxonomy" id="1577474"/>
    <lineage>
        <taxon>Bacteria</taxon>
        <taxon>Bacillati</taxon>
        <taxon>Actinomycetota</taxon>
        <taxon>Actinomycetes</taxon>
        <taxon>Propionibacteriales</taxon>
        <taxon>Propionibacteriaceae</taxon>
        <taxon>Raineyella</taxon>
    </lineage>
</organism>
<dbReference type="Proteomes" id="UP000199086">
    <property type="component" value="Unassembled WGS sequence"/>
</dbReference>